<dbReference type="Proteomes" id="UP000293995">
    <property type="component" value="Chromosome"/>
</dbReference>
<name>A0A4P6EFA3_9MICO</name>
<evidence type="ECO:0000313" key="3">
    <source>
        <dbReference type="EMBL" id="QAY60965.1"/>
    </source>
</evidence>
<dbReference type="KEGG" id="mprt:ET475_13845"/>
<dbReference type="AlphaFoldDB" id="A0A4P6EFA3"/>
<dbReference type="InterPro" id="IPR029068">
    <property type="entry name" value="Glyas_Bleomycin-R_OHBP_Dase"/>
</dbReference>
<proteinExistence type="predicted"/>
<dbReference type="InterPro" id="IPR004360">
    <property type="entry name" value="Glyas_Fos-R_dOase_dom"/>
</dbReference>
<dbReference type="OrthoDB" id="115162at2"/>
<evidence type="ECO:0000256" key="1">
    <source>
        <dbReference type="SAM" id="MobiDB-lite"/>
    </source>
</evidence>
<dbReference type="Pfam" id="PF00903">
    <property type="entry name" value="Glyoxalase"/>
    <property type="match status" value="1"/>
</dbReference>
<dbReference type="PANTHER" id="PTHR36503:SF1">
    <property type="entry name" value="BLR2520 PROTEIN"/>
    <property type="match status" value="1"/>
</dbReference>
<protein>
    <submittedName>
        <fullName evidence="3">VOC family protein</fullName>
    </submittedName>
</protein>
<sequence>MPGRLRTTPRDERSPVVARPGHVGASECHTATSRCRARTKWSWYPYLSRAHRSVAAPDGPIQTRWMSLFRTPQIVLFTRDIDRALVFYTALGFEEAFRTPTAGTPIHVDLVLDGYRLGLAAESSTRNDHGLDPVTEGQRAAVILWTDDVRAGYARLVELGAKPIKTPEAWLGRLLIAWVEDLDGHLMQVVQAVG</sequence>
<evidence type="ECO:0000313" key="4">
    <source>
        <dbReference type="Proteomes" id="UP000293995"/>
    </source>
</evidence>
<feature type="domain" description="VOC" evidence="2">
    <location>
        <begin position="70"/>
        <end position="192"/>
    </location>
</feature>
<dbReference type="InterPro" id="IPR037523">
    <property type="entry name" value="VOC_core"/>
</dbReference>
<organism evidence="3 4">
    <name type="scientific">Microbacterium protaetiae</name>
    <dbReference type="NCBI Taxonomy" id="2509458"/>
    <lineage>
        <taxon>Bacteria</taxon>
        <taxon>Bacillati</taxon>
        <taxon>Actinomycetota</taxon>
        <taxon>Actinomycetes</taxon>
        <taxon>Micrococcales</taxon>
        <taxon>Microbacteriaceae</taxon>
        <taxon>Microbacterium</taxon>
    </lineage>
</organism>
<accession>A0A4P6EFA3</accession>
<keyword evidence="4" id="KW-1185">Reference proteome</keyword>
<dbReference type="SUPFAM" id="SSF54593">
    <property type="entry name" value="Glyoxalase/Bleomycin resistance protein/Dihydroxybiphenyl dioxygenase"/>
    <property type="match status" value="1"/>
</dbReference>
<evidence type="ECO:0000259" key="2">
    <source>
        <dbReference type="PROSITE" id="PS51819"/>
    </source>
</evidence>
<gene>
    <name evidence="3" type="ORF">ET475_13845</name>
</gene>
<reference evidence="3 4" key="1">
    <citation type="submission" date="2019-01" db="EMBL/GenBank/DDBJ databases">
        <title>Genome sequencing of strain DFW100M-13.</title>
        <authorList>
            <person name="Heo J."/>
            <person name="Kim S.-J."/>
            <person name="Kim J.-S."/>
            <person name="Hong S.-B."/>
            <person name="Kwon S.-W."/>
        </authorList>
    </citation>
    <scope>NUCLEOTIDE SEQUENCE [LARGE SCALE GENOMIC DNA]</scope>
    <source>
        <strain evidence="3 4">DFW100M-13</strain>
    </source>
</reference>
<feature type="region of interest" description="Disordered" evidence="1">
    <location>
        <begin position="1"/>
        <end position="21"/>
    </location>
</feature>
<dbReference type="PROSITE" id="PS51819">
    <property type="entry name" value="VOC"/>
    <property type="match status" value="1"/>
</dbReference>
<dbReference type="PANTHER" id="PTHR36503">
    <property type="entry name" value="BLR2520 PROTEIN"/>
    <property type="match status" value="1"/>
</dbReference>
<dbReference type="Gene3D" id="3.10.180.10">
    <property type="entry name" value="2,3-Dihydroxybiphenyl 1,2-Dioxygenase, domain 1"/>
    <property type="match status" value="1"/>
</dbReference>
<dbReference type="EMBL" id="CP035494">
    <property type="protein sequence ID" value="QAY60965.1"/>
    <property type="molecule type" value="Genomic_DNA"/>
</dbReference>